<proteinExistence type="predicted"/>
<evidence type="ECO:0000313" key="1">
    <source>
        <dbReference type="EMBL" id="KAK6538762.1"/>
    </source>
</evidence>
<dbReference type="Proteomes" id="UP001365542">
    <property type="component" value="Unassembled WGS sequence"/>
</dbReference>
<accession>A0AAV9XCM6</accession>
<gene>
    <name evidence="1" type="ORF">TWF694_010332</name>
</gene>
<comment type="caution">
    <text evidence="1">The sequence shown here is derived from an EMBL/GenBank/DDBJ whole genome shotgun (WGS) entry which is preliminary data.</text>
</comment>
<dbReference type="AlphaFoldDB" id="A0AAV9XCM6"/>
<reference evidence="1 2" key="1">
    <citation type="submission" date="2019-10" db="EMBL/GenBank/DDBJ databases">
        <authorList>
            <person name="Palmer J.M."/>
        </authorList>
    </citation>
    <scope>NUCLEOTIDE SEQUENCE [LARGE SCALE GENOMIC DNA]</scope>
    <source>
        <strain evidence="1 2">TWF694</strain>
    </source>
</reference>
<keyword evidence="2" id="KW-1185">Reference proteome</keyword>
<name>A0AAV9XCM6_9PEZI</name>
<protein>
    <submittedName>
        <fullName evidence="1">Uncharacterized protein</fullName>
    </submittedName>
</protein>
<evidence type="ECO:0000313" key="2">
    <source>
        <dbReference type="Proteomes" id="UP001365542"/>
    </source>
</evidence>
<organism evidence="1 2">
    <name type="scientific">Orbilia ellipsospora</name>
    <dbReference type="NCBI Taxonomy" id="2528407"/>
    <lineage>
        <taxon>Eukaryota</taxon>
        <taxon>Fungi</taxon>
        <taxon>Dikarya</taxon>
        <taxon>Ascomycota</taxon>
        <taxon>Pezizomycotina</taxon>
        <taxon>Orbiliomycetes</taxon>
        <taxon>Orbiliales</taxon>
        <taxon>Orbiliaceae</taxon>
        <taxon>Orbilia</taxon>
    </lineage>
</organism>
<dbReference type="EMBL" id="JAVHJO010000007">
    <property type="protein sequence ID" value="KAK6538762.1"/>
    <property type="molecule type" value="Genomic_DNA"/>
</dbReference>
<sequence>MDMAFTREKIRLLDMYTELLRKGTSKGDLEVLEVTLRTLNLAYATVKSDAAEYHKIMGKSSMPM</sequence>